<dbReference type="Proteomes" id="UP001155027">
    <property type="component" value="Unassembled WGS sequence"/>
</dbReference>
<dbReference type="Proteomes" id="UP001155144">
    <property type="component" value="Unassembled WGS sequence"/>
</dbReference>
<feature type="transmembrane region" description="Helical" evidence="1">
    <location>
        <begin position="15"/>
        <end position="35"/>
    </location>
</feature>
<dbReference type="EMBL" id="JANUAU010000007">
    <property type="protein sequence ID" value="MCS3678365.1"/>
    <property type="molecule type" value="Genomic_DNA"/>
</dbReference>
<dbReference type="EMBL" id="JANTYZ010000014">
    <property type="protein sequence ID" value="MCS3866550.1"/>
    <property type="molecule type" value="Genomic_DNA"/>
</dbReference>
<sequence>MPDQSLTPGQALGRWILHVVVFLLSGGVAAGASALAYQAIAQTQTPLGIYAVIFAAGGFIAYRQTERVLATEA</sequence>
<evidence type="ECO:0000313" key="4">
    <source>
        <dbReference type="EMBL" id="MCS3866550.1"/>
    </source>
</evidence>
<feature type="transmembrane region" description="Helical" evidence="1">
    <location>
        <begin position="47"/>
        <end position="65"/>
    </location>
</feature>
<dbReference type="Proteomes" id="UP001155034">
    <property type="component" value="Unassembled WGS sequence"/>
</dbReference>
<dbReference type="AlphaFoldDB" id="A0A840EFM1"/>
<proteinExistence type="predicted"/>
<dbReference type="Proteomes" id="UP001155040">
    <property type="component" value="Unassembled WGS sequence"/>
</dbReference>
<accession>A0A840EFM1</accession>
<comment type="caution">
    <text evidence="4">The sequence shown here is derived from an EMBL/GenBank/DDBJ whole genome shotgun (WGS) entry which is preliminary data.</text>
</comment>
<dbReference type="EMBL" id="JANUAE010000007">
    <property type="protein sequence ID" value="MCS3710546.1"/>
    <property type="molecule type" value="Genomic_DNA"/>
</dbReference>
<evidence type="ECO:0000313" key="6">
    <source>
        <dbReference type="EMBL" id="MCS4036980.1"/>
    </source>
</evidence>
<protein>
    <submittedName>
        <fullName evidence="4">Uncharacterized protein</fullName>
    </submittedName>
</protein>
<dbReference type="EMBL" id="JANUBL010000001">
    <property type="protein sequence ID" value="MCS4120627.1"/>
    <property type="molecule type" value="Genomic_DNA"/>
</dbReference>
<evidence type="ECO:0000313" key="2">
    <source>
        <dbReference type="EMBL" id="MCS3678365.1"/>
    </source>
</evidence>
<evidence type="ECO:0000313" key="8">
    <source>
        <dbReference type="Proteomes" id="UP001155034"/>
    </source>
</evidence>
<organism evidence="4 8">
    <name type="scientific">Salinibacter ruber</name>
    <dbReference type="NCBI Taxonomy" id="146919"/>
    <lineage>
        <taxon>Bacteria</taxon>
        <taxon>Pseudomonadati</taxon>
        <taxon>Rhodothermota</taxon>
        <taxon>Rhodothermia</taxon>
        <taxon>Rhodothermales</taxon>
        <taxon>Salinibacteraceae</taxon>
        <taxon>Salinibacter</taxon>
    </lineage>
</organism>
<evidence type="ECO:0000313" key="7">
    <source>
        <dbReference type="EMBL" id="MCS4120627.1"/>
    </source>
</evidence>
<evidence type="ECO:0000313" key="3">
    <source>
        <dbReference type="EMBL" id="MCS3710546.1"/>
    </source>
</evidence>
<evidence type="ECO:0000256" key="1">
    <source>
        <dbReference type="SAM" id="Phobius"/>
    </source>
</evidence>
<name>A0A840EFM1_9BACT</name>
<dbReference type="RefSeq" id="WP_043551662.1">
    <property type="nucleotide sequence ID" value="NZ_CALTRY010000012.1"/>
</dbReference>
<dbReference type="Proteomes" id="UP001155057">
    <property type="component" value="Unassembled WGS sequence"/>
</dbReference>
<dbReference type="GeneID" id="83726877"/>
<dbReference type="EMBL" id="JANUBB010000005">
    <property type="protein sequence ID" value="MCS3951512.1"/>
    <property type="molecule type" value="Genomic_DNA"/>
</dbReference>
<gene>
    <name evidence="7" type="ORF">GGP45_000945</name>
    <name evidence="3" type="ORF">GGP61_002159</name>
    <name evidence="2" type="ORF">GGP71_002296</name>
    <name evidence="4" type="ORF">GGP82_003124</name>
    <name evidence="5" type="ORF">GGP83_001457</name>
    <name evidence="6" type="ORF">GGQ01_002052</name>
</gene>
<reference evidence="4" key="1">
    <citation type="submission" date="2022-08" db="EMBL/GenBank/DDBJ databases">
        <title>Genomic Encyclopedia of Type Strains, Phase V (KMG-V): Genome sequencing to study the core and pangenomes of soil and plant-associated prokaryotes.</title>
        <authorList>
            <person name="Whitman W."/>
        </authorList>
    </citation>
    <scope>NUCLEOTIDE SEQUENCE</scope>
    <source>
        <strain evidence="2">0</strain>
        <strain evidence="4">SP2016B</strain>
        <strain evidence="5">SP2017</strain>
        <strain evidence="6">SP3012</strain>
        <strain evidence="7">SP3026</strain>
        <strain evidence="3">SP3049</strain>
    </source>
</reference>
<dbReference type="EMBL" id="JANUBF010000012">
    <property type="protein sequence ID" value="MCS4036980.1"/>
    <property type="molecule type" value="Genomic_DNA"/>
</dbReference>
<keyword evidence="1" id="KW-0812">Transmembrane</keyword>
<evidence type="ECO:0000313" key="5">
    <source>
        <dbReference type="EMBL" id="MCS3951512.1"/>
    </source>
</evidence>
<keyword evidence="1" id="KW-1133">Transmembrane helix</keyword>
<dbReference type="Proteomes" id="UP001155010">
    <property type="component" value="Unassembled WGS sequence"/>
</dbReference>
<keyword evidence="1" id="KW-0472">Membrane</keyword>